<dbReference type="EMBL" id="CAEZXE010000071">
    <property type="protein sequence ID" value="CAB4679676.1"/>
    <property type="molecule type" value="Genomic_DNA"/>
</dbReference>
<feature type="transmembrane region" description="Helical" evidence="1">
    <location>
        <begin position="31"/>
        <end position="53"/>
    </location>
</feature>
<gene>
    <name evidence="2" type="ORF">UFOPK2350_00920</name>
</gene>
<keyword evidence="1" id="KW-1133">Transmembrane helix</keyword>
<organism evidence="2">
    <name type="scientific">freshwater metagenome</name>
    <dbReference type="NCBI Taxonomy" id="449393"/>
    <lineage>
        <taxon>unclassified sequences</taxon>
        <taxon>metagenomes</taxon>
        <taxon>ecological metagenomes</taxon>
    </lineage>
</organism>
<name>A0A6J6N0K7_9ZZZZ</name>
<evidence type="ECO:0000256" key="1">
    <source>
        <dbReference type="SAM" id="Phobius"/>
    </source>
</evidence>
<keyword evidence="1" id="KW-0472">Membrane</keyword>
<protein>
    <submittedName>
        <fullName evidence="2">Unannotated protein</fullName>
    </submittedName>
</protein>
<reference evidence="2" key="1">
    <citation type="submission" date="2020-05" db="EMBL/GenBank/DDBJ databases">
        <authorList>
            <person name="Chiriac C."/>
            <person name="Salcher M."/>
            <person name="Ghai R."/>
            <person name="Kavagutti S V."/>
        </authorList>
    </citation>
    <scope>NUCLEOTIDE SEQUENCE</scope>
</reference>
<accession>A0A6J6N0K7</accession>
<sequence>MPKRICAAEPATGSSAWAASLADSSGPEPPIAAAVAMMIAIEMMLANTAPVMVSIRTIRYSSGPLPLSATAAA</sequence>
<proteinExistence type="predicted"/>
<keyword evidence="1" id="KW-0812">Transmembrane</keyword>
<dbReference type="AlphaFoldDB" id="A0A6J6N0K7"/>
<evidence type="ECO:0000313" key="2">
    <source>
        <dbReference type="EMBL" id="CAB4679676.1"/>
    </source>
</evidence>